<evidence type="ECO:0000313" key="5">
    <source>
        <dbReference type="RefSeq" id="XP_011503426.1"/>
    </source>
</evidence>
<keyword evidence="4" id="KW-1185">Reference proteome</keyword>
<dbReference type="PANTHER" id="PTHR10366:SF853">
    <property type="entry name" value="GH25466P"/>
    <property type="match status" value="1"/>
</dbReference>
<organism evidence="4 5">
    <name type="scientific">Ceratosolen solmsi marchali</name>
    <dbReference type="NCBI Taxonomy" id="326594"/>
    <lineage>
        <taxon>Eukaryota</taxon>
        <taxon>Metazoa</taxon>
        <taxon>Ecdysozoa</taxon>
        <taxon>Arthropoda</taxon>
        <taxon>Hexapoda</taxon>
        <taxon>Insecta</taxon>
        <taxon>Pterygota</taxon>
        <taxon>Neoptera</taxon>
        <taxon>Endopterygota</taxon>
        <taxon>Hymenoptera</taxon>
        <taxon>Apocrita</taxon>
        <taxon>Proctotrupomorpha</taxon>
        <taxon>Chalcidoidea</taxon>
        <taxon>Agaonidae</taxon>
        <taxon>Agaoninae</taxon>
        <taxon>Ceratosolen</taxon>
    </lineage>
</organism>
<dbReference type="GO" id="GO:0016616">
    <property type="term" value="F:oxidoreductase activity, acting on the CH-OH group of donors, NAD or NADP as acceptor"/>
    <property type="evidence" value="ECO:0007669"/>
    <property type="project" value="InterPro"/>
</dbReference>
<evidence type="ECO:0000256" key="1">
    <source>
        <dbReference type="ARBA" id="ARBA00023002"/>
    </source>
</evidence>
<dbReference type="FunFam" id="3.40.50.720:FF:000495">
    <property type="entry name" value="3 hydroxysteroid dehydrogenase, putative"/>
    <property type="match status" value="1"/>
</dbReference>
<dbReference type="GO" id="GO:0006694">
    <property type="term" value="P:steroid biosynthetic process"/>
    <property type="evidence" value="ECO:0007669"/>
    <property type="project" value="InterPro"/>
</dbReference>
<evidence type="ECO:0000259" key="3">
    <source>
        <dbReference type="Pfam" id="PF01073"/>
    </source>
</evidence>
<evidence type="ECO:0000256" key="2">
    <source>
        <dbReference type="RuleBase" id="RU004475"/>
    </source>
</evidence>
<dbReference type="InterPro" id="IPR002225">
    <property type="entry name" value="3Beta_OHSteriod_DH/Estase"/>
</dbReference>
<dbReference type="Gene3D" id="3.40.50.720">
    <property type="entry name" value="NAD(P)-binding Rossmann-like Domain"/>
    <property type="match status" value="1"/>
</dbReference>
<dbReference type="Proteomes" id="UP000695007">
    <property type="component" value="Unplaced"/>
</dbReference>
<keyword evidence="1 2" id="KW-0560">Oxidoreductase</keyword>
<gene>
    <name evidence="5" type="primary">LOC105366624</name>
</gene>
<feature type="domain" description="3-beta hydroxysteroid dehydrogenase/isomerase" evidence="3">
    <location>
        <begin position="11"/>
        <end position="290"/>
    </location>
</feature>
<dbReference type="Pfam" id="PF01073">
    <property type="entry name" value="3Beta_HSD"/>
    <property type="match status" value="1"/>
</dbReference>
<protein>
    <submittedName>
        <fullName evidence="5">3 beta-hydroxysteroid dehydrogenase/Delta 5--&gt;4-isomerase type 1</fullName>
    </submittedName>
</protein>
<sequence length="377" mass="42145">MNPVAGEIVLLTGSSGFLGRHILKFLLEDDVVSEIRALDKVQACNNNNNDLSYNDTKGKLKLYECDLVNLESCREAFRNTHVVLHCAGFVSYDYPANVDELQKNNVQATENVTQLCIEENVGRLVHCSTTEVTLQSCFKAGIVAISIYKQESKIEIPENDKRLIFGEYAASKLKAEQIVIKSNGKLLKNGKGQLRTVALRPTLLYGEGDPHLLSIILHVAKNRGNCLPRLSGTGGKQQITYVGNAAWAFLRAKDTLQKTPEAIAGLPVTITDDTLVEDLTRFCERITRSAKNCIKVSTWPLPFLISYAGAWFLELLLNIGFFRKFQVSPRSLVAFLGSIILYNRARASIHMNYWPKYTHDQTFAIASKYYGELCSEK</sequence>
<evidence type="ECO:0000313" key="4">
    <source>
        <dbReference type="Proteomes" id="UP000695007"/>
    </source>
</evidence>
<proteinExistence type="inferred from homology"/>
<accession>A0AAJ6YSJ1</accession>
<dbReference type="InterPro" id="IPR036291">
    <property type="entry name" value="NAD(P)-bd_dom_sf"/>
</dbReference>
<dbReference type="GeneID" id="105366624"/>
<dbReference type="SUPFAM" id="SSF51735">
    <property type="entry name" value="NAD(P)-binding Rossmann-fold domains"/>
    <property type="match status" value="1"/>
</dbReference>
<name>A0AAJ6YSJ1_9HYME</name>
<dbReference type="PANTHER" id="PTHR10366">
    <property type="entry name" value="NAD DEPENDENT EPIMERASE/DEHYDRATASE"/>
    <property type="match status" value="1"/>
</dbReference>
<dbReference type="KEGG" id="csol:105366624"/>
<dbReference type="InterPro" id="IPR050425">
    <property type="entry name" value="NAD(P)_dehydrat-like"/>
</dbReference>
<comment type="similarity">
    <text evidence="2">Belongs to the 3-beta-HSD family.</text>
</comment>
<reference evidence="5" key="1">
    <citation type="submission" date="2025-08" db="UniProtKB">
        <authorList>
            <consortium name="RefSeq"/>
        </authorList>
    </citation>
    <scope>IDENTIFICATION</scope>
</reference>
<dbReference type="RefSeq" id="XP_011503426.1">
    <property type="nucleotide sequence ID" value="XM_011505124.1"/>
</dbReference>
<dbReference type="AlphaFoldDB" id="A0AAJ6YSJ1"/>